<evidence type="ECO:0000259" key="2">
    <source>
        <dbReference type="Pfam" id="PF00881"/>
    </source>
</evidence>
<evidence type="ECO:0000313" key="4">
    <source>
        <dbReference type="Proteomes" id="UP000199150"/>
    </source>
</evidence>
<protein>
    <submittedName>
        <fullName evidence="3">Nitroreductase</fullName>
    </submittedName>
</protein>
<dbReference type="PANTHER" id="PTHR23026:SF123">
    <property type="entry name" value="NAD(P)H NITROREDUCTASE RV3131-RELATED"/>
    <property type="match status" value="1"/>
</dbReference>
<dbReference type="EMBL" id="FMTS01000006">
    <property type="protein sequence ID" value="SCW75594.1"/>
    <property type="molecule type" value="Genomic_DNA"/>
</dbReference>
<dbReference type="SUPFAM" id="SSF55469">
    <property type="entry name" value="FMN-dependent nitroreductase-like"/>
    <property type="match status" value="1"/>
</dbReference>
<sequence>MNAMSEPKGSPLAANDIPPRPAFAPGRRTMTIMDAIYSRRAVQRFTAAPVPETAIHALLYAAVQAPTLAQDSAALGFSIIGDRQVLCDLSEWTGRLYNAVEGQAMTPHRAEAGDLDFFHGGHLLMVIYDLSGEARHVPECWMAAENLMLAACGMGLGTCLIAPAVDALNGAEWKRRLDVPKAALAVAAIVLGTPEGPLPTVNRFPPEVFSWLS</sequence>
<evidence type="ECO:0000313" key="3">
    <source>
        <dbReference type="EMBL" id="SCW75594.1"/>
    </source>
</evidence>
<dbReference type="STRING" id="260084.SAMN02927928_3186"/>
<dbReference type="PANTHER" id="PTHR23026">
    <property type="entry name" value="NADPH NITROREDUCTASE"/>
    <property type="match status" value="1"/>
</dbReference>
<organism evidence="3 4">
    <name type="scientific">Asticcacaulis taihuensis</name>
    <dbReference type="NCBI Taxonomy" id="260084"/>
    <lineage>
        <taxon>Bacteria</taxon>
        <taxon>Pseudomonadati</taxon>
        <taxon>Pseudomonadota</taxon>
        <taxon>Alphaproteobacteria</taxon>
        <taxon>Caulobacterales</taxon>
        <taxon>Caulobacteraceae</taxon>
        <taxon>Asticcacaulis</taxon>
    </lineage>
</organism>
<dbReference type="InterPro" id="IPR029479">
    <property type="entry name" value="Nitroreductase"/>
</dbReference>
<feature type="domain" description="Nitroreductase" evidence="2">
    <location>
        <begin position="36"/>
        <end position="192"/>
    </location>
</feature>
<dbReference type="Proteomes" id="UP000199150">
    <property type="component" value="Unassembled WGS sequence"/>
</dbReference>
<name>A0A1G4T2E8_9CAUL</name>
<dbReference type="Gene3D" id="3.40.109.10">
    <property type="entry name" value="NADH Oxidase"/>
    <property type="match status" value="1"/>
</dbReference>
<dbReference type="InterPro" id="IPR050627">
    <property type="entry name" value="Nitroreductase/BluB"/>
</dbReference>
<gene>
    <name evidence="3" type="ORF">SAMN02927928_3186</name>
</gene>
<keyword evidence="4" id="KW-1185">Reference proteome</keyword>
<dbReference type="Pfam" id="PF00881">
    <property type="entry name" value="Nitroreductase"/>
    <property type="match status" value="1"/>
</dbReference>
<feature type="region of interest" description="Disordered" evidence="1">
    <location>
        <begin position="1"/>
        <end position="23"/>
    </location>
</feature>
<evidence type="ECO:0000256" key="1">
    <source>
        <dbReference type="SAM" id="MobiDB-lite"/>
    </source>
</evidence>
<dbReference type="InterPro" id="IPR000415">
    <property type="entry name" value="Nitroreductase-like"/>
</dbReference>
<accession>A0A1G4T2E8</accession>
<dbReference type="RefSeq" id="WP_170828346.1">
    <property type="nucleotide sequence ID" value="NZ_CBCRYE010000005.1"/>
</dbReference>
<dbReference type="GO" id="GO:0016491">
    <property type="term" value="F:oxidoreductase activity"/>
    <property type="evidence" value="ECO:0007669"/>
    <property type="project" value="InterPro"/>
</dbReference>
<dbReference type="AlphaFoldDB" id="A0A1G4T2E8"/>
<reference evidence="4" key="1">
    <citation type="submission" date="2016-10" db="EMBL/GenBank/DDBJ databases">
        <authorList>
            <person name="Varghese N."/>
            <person name="Submissions S."/>
        </authorList>
    </citation>
    <scope>NUCLEOTIDE SEQUENCE [LARGE SCALE GENOMIC DNA]</scope>
    <source>
        <strain evidence="4">CGMCC 1.3431</strain>
    </source>
</reference>
<proteinExistence type="predicted"/>